<evidence type="ECO:0000256" key="8">
    <source>
        <dbReference type="ARBA" id="ARBA00023012"/>
    </source>
</evidence>
<evidence type="ECO:0000256" key="5">
    <source>
        <dbReference type="ARBA" id="ARBA00022741"/>
    </source>
</evidence>
<evidence type="ECO:0000256" key="3">
    <source>
        <dbReference type="ARBA" id="ARBA00022553"/>
    </source>
</evidence>
<reference evidence="12 13" key="1">
    <citation type="submission" date="2018-10" db="EMBL/GenBank/DDBJ databases">
        <title>Tessaracoccus antarcticuss sp. nov., isolated from sediment.</title>
        <authorList>
            <person name="Zhou L.Y."/>
            <person name="Du Z.J."/>
        </authorList>
    </citation>
    <scope>NUCLEOTIDE SEQUENCE [LARGE SCALE GENOMIC DNA]</scope>
    <source>
        <strain evidence="12 13">JDX10</strain>
    </source>
</reference>
<dbReference type="EMBL" id="REFW01000001">
    <property type="protein sequence ID" value="RMB61549.1"/>
    <property type="molecule type" value="Genomic_DNA"/>
</dbReference>
<feature type="transmembrane region" description="Helical" evidence="10">
    <location>
        <begin position="131"/>
        <end position="154"/>
    </location>
</feature>
<keyword evidence="3" id="KW-0597">Phosphoprotein</keyword>
<dbReference type="EC" id="2.7.13.3" evidence="2"/>
<evidence type="ECO:0000256" key="2">
    <source>
        <dbReference type="ARBA" id="ARBA00012438"/>
    </source>
</evidence>
<evidence type="ECO:0000256" key="6">
    <source>
        <dbReference type="ARBA" id="ARBA00022777"/>
    </source>
</evidence>
<dbReference type="Gene3D" id="3.30.565.10">
    <property type="entry name" value="Histidine kinase-like ATPase, C-terminal domain"/>
    <property type="match status" value="1"/>
</dbReference>
<evidence type="ECO:0000256" key="9">
    <source>
        <dbReference type="SAM" id="MobiDB-lite"/>
    </source>
</evidence>
<keyword evidence="13" id="KW-1185">Reference proteome</keyword>
<keyword evidence="8" id="KW-0902">Two-component regulatory system</keyword>
<keyword evidence="5" id="KW-0547">Nucleotide-binding</keyword>
<dbReference type="PANTHER" id="PTHR24421:SF10">
    <property type="entry name" value="NITRATE_NITRITE SENSOR PROTEIN NARQ"/>
    <property type="match status" value="1"/>
</dbReference>
<comment type="catalytic activity">
    <reaction evidence="1">
        <text>ATP + protein L-histidine = ADP + protein N-phospho-L-histidine.</text>
        <dbReference type="EC" id="2.7.13.3"/>
    </reaction>
</comment>
<dbReference type="InterPro" id="IPR011712">
    <property type="entry name" value="Sig_transdc_His_kin_sub3_dim/P"/>
</dbReference>
<gene>
    <name evidence="12" type="ORF">EAX62_02610</name>
</gene>
<dbReference type="CDD" id="cd16917">
    <property type="entry name" value="HATPase_UhpB-NarQ-NarX-like"/>
    <property type="match status" value="1"/>
</dbReference>
<dbReference type="InterPro" id="IPR036890">
    <property type="entry name" value="HATPase_C_sf"/>
</dbReference>
<dbReference type="GO" id="GO:0046983">
    <property type="term" value="F:protein dimerization activity"/>
    <property type="evidence" value="ECO:0007669"/>
    <property type="project" value="InterPro"/>
</dbReference>
<comment type="caution">
    <text evidence="12">The sequence shown here is derived from an EMBL/GenBank/DDBJ whole genome shotgun (WGS) entry which is preliminary data.</text>
</comment>
<keyword evidence="7" id="KW-0067">ATP-binding</keyword>
<feature type="domain" description="Histidine kinase/HSP90-like ATPase" evidence="11">
    <location>
        <begin position="327"/>
        <end position="419"/>
    </location>
</feature>
<protein>
    <recommendedName>
        <fullName evidence="2">histidine kinase</fullName>
        <ecNumber evidence="2">2.7.13.3</ecNumber>
    </recommendedName>
</protein>
<sequence length="420" mass="45235">MLRGMEALPERSRRRTGPRTRSGGLSRRLLKDTATMGDSLRLVGFAAFEVLAMLRFAVTALLSLLGFGGLDGAFDQVRWDADNQRRWASTTGTREVSASYEEPPAVAPGGLAQVRAQLCDPARARDLDWHLLNPVATVLGAAVPWGLVLSGLYVGLQGFFFPGDTFFLLGSMAVMLVLAPPLARLVQRLHRRWVRFMLAGEVSDNLEERVRTLTATRMTALDMQEAEIQRIERDLHDGAQARLVTIGMTITQASRLMRHDPDATLALLDDVKNDSATALQELRTLVRGIRPPVLADRGLPDALRALAASSPIDTDVTSSLEGRLVGSVESALFFAVSELLTNAIKHSSASRVTMTLSESEGNVVVEVFDDGLGGAEGQDVAGGGIAGIRRRLAPFDGTLDFVSPVGGGTFATIRVPRPIA</sequence>
<dbReference type="InterPro" id="IPR003594">
    <property type="entry name" value="HATPase_dom"/>
</dbReference>
<dbReference type="SUPFAM" id="SSF55874">
    <property type="entry name" value="ATPase domain of HSP90 chaperone/DNA topoisomerase II/histidine kinase"/>
    <property type="match status" value="1"/>
</dbReference>
<keyword evidence="6 12" id="KW-0418">Kinase</keyword>
<dbReference type="PANTHER" id="PTHR24421">
    <property type="entry name" value="NITRATE/NITRITE SENSOR PROTEIN NARX-RELATED"/>
    <property type="match status" value="1"/>
</dbReference>
<keyword evidence="10" id="KW-0812">Transmembrane</keyword>
<keyword evidence="10" id="KW-0472">Membrane</keyword>
<accession>A0A3M0GK77</accession>
<dbReference type="Gene3D" id="1.20.5.1930">
    <property type="match status" value="1"/>
</dbReference>
<evidence type="ECO:0000313" key="12">
    <source>
        <dbReference type="EMBL" id="RMB61549.1"/>
    </source>
</evidence>
<evidence type="ECO:0000256" key="1">
    <source>
        <dbReference type="ARBA" id="ARBA00000085"/>
    </source>
</evidence>
<proteinExistence type="predicted"/>
<name>A0A3M0GK77_9ACTN</name>
<dbReference type="Pfam" id="PF07730">
    <property type="entry name" value="HisKA_3"/>
    <property type="match status" value="1"/>
</dbReference>
<evidence type="ECO:0000256" key="4">
    <source>
        <dbReference type="ARBA" id="ARBA00022679"/>
    </source>
</evidence>
<dbReference type="Proteomes" id="UP000275256">
    <property type="component" value="Unassembled WGS sequence"/>
</dbReference>
<feature type="transmembrane region" description="Helical" evidence="10">
    <location>
        <begin position="166"/>
        <end position="186"/>
    </location>
</feature>
<dbReference type="Pfam" id="PF13796">
    <property type="entry name" value="Sensor"/>
    <property type="match status" value="1"/>
</dbReference>
<dbReference type="SMART" id="SM00387">
    <property type="entry name" value="HATPase_c"/>
    <property type="match status" value="1"/>
</dbReference>
<keyword evidence="10" id="KW-1133">Transmembrane helix</keyword>
<dbReference type="InterPro" id="IPR025828">
    <property type="entry name" value="Put_sensor_dom"/>
</dbReference>
<evidence type="ECO:0000256" key="7">
    <source>
        <dbReference type="ARBA" id="ARBA00022840"/>
    </source>
</evidence>
<evidence type="ECO:0000256" key="10">
    <source>
        <dbReference type="SAM" id="Phobius"/>
    </source>
</evidence>
<dbReference type="AlphaFoldDB" id="A0A3M0GK77"/>
<feature type="region of interest" description="Disordered" evidence="9">
    <location>
        <begin position="1"/>
        <end position="26"/>
    </location>
</feature>
<dbReference type="GO" id="GO:0005524">
    <property type="term" value="F:ATP binding"/>
    <property type="evidence" value="ECO:0007669"/>
    <property type="project" value="UniProtKB-KW"/>
</dbReference>
<organism evidence="12 13">
    <name type="scientific">Tessaracoccus antarcticus</name>
    <dbReference type="NCBI Taxonomy" id="2479848"/>
    <lineage>
        <taxon>Bacteria</taxon>
        <taxon>Bacillati</taxon>
        <taxon>Actinomycetota</taxon>
        <taxon>Actinomycetes</taxon>
        <taxon>Propionibacteriales</taxon>
        <taxon>Propionibacteriaceae</taxon>
        <taxon>Tessaracoccus</taxon>
    </lineage>
</organism>
<dbReference type="GO" id="GO:0016020">
    <property type="term" value="C:membrane"/>
    <property type="evidence" value="ECO:0007669"/>
    <property type="project" value="InterPro"/>
</dbReference>
<dbReference type="GO" id="GO:0000155">
    <property type="term" value="F:phosphorelay sensor kinase activity"/>
    <property type="evidence" value="ECO:0007669"/>
    <property type="project" value="InterPro"/>
</dbReference>
<feature type="transmembrane region" description="Helical" evidence="10">
    <location>
        <begin position="45"/>
        <end position="70"/>
    </location>
</feature>
<keyword evidence="4" id="KW-0808">Transferase</keyword>
<dbReference type="InterPro" id="IPR050482">
    <property type="entry name" value="Sensor_HK_TwoCompSys"/>
</dbReference>
<evidence type="ECO:0000313" key="13">
    <source>
        <dbReference type="Proteomes" id="UP000275256"/>
    </source>
</evidence>
<evidence type="ECO:0000259" key="11">
    <source>
        <dbReference type="SMART" id="SM00387"/>
    </source>
</evidence>
<dbReference type="Pfam" id="PF02518">
    <property type="entry name" value="HATPase_c"/>
    <property type="match status" value="1"/>
</dbReference>